<keyword evidence="7 10" id="KW-0472">Membrane</keyword>
<organism evidence="11 12">
    <name type="scientific">Mycena venus</name>
    <dbReference type="NCBI Taxonomy" id="2733690"/>
    <lineage>
        <taxon>Eukaryota</taxon>
        <taxon>Fungi</taxon>
        <taxon>Dikarya</taxon>
        <taxon>Basidiomycota</taxon>
        <taxon>Agaricomycotina</taxon>
        <taxon>Agaricomycetes</taxon>
        <taxon>Agaricomycetidae</taxon>
        <taxon>Agaricales</taxon>
        <taxon>Marasmiineae</taxon>
        <taxon>Mycenaceae</taxon>
        <taxon>Mycena</taxon>
    </lineage>
</organism>
<dbReference type="PANTHER" id="PTHR28097">
    <property type="entry name" value="PHEROMONE A FACTOR RECEPTOR"/>
    <property type="match status" value="1"/>
</dbReference>
<dbReference type="EMBL" id="JACAZI010000015">
    <property type="protein sequence ID" value="KAF7344269.1"/>
    <property type="molecule type" value="Genomic_DNA"/>
</dbReference>
<keyword evidence="8 11" id="KW-0675">Receptor</keyword>
<reference evidence="11" key="1">
    <citation type="submission" date="2020-05" db="EMBL/GenBank/DDBJ databases">
        <title>Mycena genomes resolve the evolution of fungal bioluminescence.</title>
        <authorList>
            <person name="Tsai I.J."/>
        </authorList>
    </citation>
    <scope>NUCLEOTIDE SEQUENCE</scope>
    <source>
        <strain evidence="11">CCC161011</strain>
    </source>
</reference>
<dbReference type="OrthoDB" id="2874149at2759"/>
<dbReference type="GO" id="GO:0004932">
    <property type="term" value="F:mating-type factor pheromone receptor activity"/>
    <property type="evidence" value="ECO:0007669"/>
    <property type="project" value="InterPro"/>
</dbReference>
<protein>
    <submittedName>
        <fullName evidence="11">Fungal pheromone STE3G-protein-coupled receptor</fullName>
    </submittedName>
</protein>
<dbReference type="InterPro" id="IPR001499">
    <property type="entry name" value="GPCR_STE3"/>
</dbReference>
<keyword evidence="9" id="KW-0807">Transducer</keyword>
<evidence type="ECO:0000313" key="12">
    <source>
        <dbReference type="Proteomes" id="UP000620124"/>
    </source>
</evidence>
<evidence type="ECO:0000256" key="9">
    <source>
        <dbReference type="ARBA" id="ARBA00023224"/>
    </source>
</evidence>
<dbReference type="PRINTS" id="PR00899">
    <property type="entry name" value="GPCRSTE3"/>
</dbReference>
<dbReference type="Pfam" id="PF02076">
    <property type="entry name" value="STE3"/>
    <property type="match status" value="1"/>
</dbReference>
<evidence type="ECO:0000256" key="7">
    <source>
        <dbReference type="ARBA" id="ARBA00023136"/>
    </source>
</evidence>
<evidence type="ECO:0000256" key="4">
    <source>
        <dbReference type="ARBA" id="ARBA00022692"/>
    </source>
</evidence>
<evidence type="ECO:0000256" key="5">
    <source>
        <dbReference type="ARBA" id="ARBA00022989"/>
    </source>
</evidence>
<evidence type="ECO:0000256" key="2">
    <source>
        <dbReference type="ARBA" id="ARBA00011085"/>
    </source>
</evidence>
<comment type="subcellular location">
    <subcellularLocation>
        <location evidence="1">Membrane</location>
        <topology evidence="1">Multi-pass membrane protein</topology>
    </subcellularLocation>
</comment>
<keyword evidence="3" id="KW-0589">Pheromone response</keyword>
<evidence type="ECO:0000313" key="11">
    <source>
        <dbReference type="EMBL" id="KAF7344269.1"/>
    </source>
</evidence>
<proteinExistence type="inferred from homology"/>
<feature type="transmembrane region" description="Helical" evidence="10">
    <location>
        <begin position="119"/>
        <end position="140"/>
    </location>
</feature>
<gene>
    <name evidence="11" type="ORF">MVEN_01718200</name>
</gene>
<sequence length="178" mass="20418">MPISLVLRQYQVTLVTVSLFPRQHTPSLLLSRLQVLASFIARGLVTVLLPSLTDFDPRECHRQLPSLFIGLRPLSPSPEALLQGYSLEGRHYIVQEHRFDIIEDIGCRPTTYVSIPAILIFYGPIAVVVMLTIIFAGLAFRAFYLRRRTFTEFLHNKKSSFTARRYMRLMVIRTVLAI</sequence>
<keyword evidence="4 10" id="KW-0812">Transmembrane</keyword>
<dbReference type="GO" id="GO:0005886">
    <property type="term" value="C:plasma membrane"/>
    <property type="evidence" value="ECO:0007669"/>
    <property type="project" value="TreeGrafter"/>
</dbReference>
<comment type="similarity">
    <text evidence="2">Belongs to the G-protein coupled receptor 4 family.</text>
</comment>
<accession>A0A8H6XPU3</accession>
<dbReference type="AlphaFoldDB" id="A0A8H6XPU3"/>
<keyword evidence="6" id="KW-0297">G-protein coupled receptor</keyword>
<evidence type="ECO:0000256" key="6">
    <source>
        <dbReference type="ARBA" id="ARBA00023040"/>
    </source>
</evidence>
<name>A0A8H6XPU3_9AGAR</name>
<dbReference type="PANTHER" id="PTHR28097:SF1">
    <property type="entry name" value="PHEROMONE A FACTOR RECEPTOR"/>
    <property type="match status" value="1"/>
</dbReference>
<evidence type="ECO:0000256" key="1">
    <source>
        <dbReference type="ARBA" id="ARBA00004141"/>
    </source>
</evidence>
<dbReference type="GO" id="GO:0000750">
    <property type="term" value="P:pheromone-dependent signal transduction involved in conjugation with cellular fusion"/>
    <property type="evidence" value="ECO:0007669"/>
    <property type="project" value="TreeGrafter"/>
</dbReference>
<evidence type="ECO:0000256" key="3">
    <source>
        <dbReference type="ARBA" id="ARBA00022507"/>
    </source>
</evidence>
<dbReference type="Proteomes" id="UP000620124">
    <property type="component" value="Unassembled WGS sequence"/>
</dbReference>
<keyword evidence="12" id="KW-1185">Reference proteome</keyword>
<evidence type="ECO:0000256" key="10">
    <source>
        <dbReference type="SAM" id="Phobius"/>
    </source>
</evidence>
<evidence type="ECO:0000256" key="8">
    <source>
        <dbReference type="ARBA" id="ARBA00023170"/>
    </source>
</evidence>
<keyword evidence="5 10" id="KW-1133">Transmembrane helix</keyword>
<comment type="caution">
    <text evidence="11">The sequence shown here is derived from an EMBL/GenBank/DDBJ whole genome shotgun (WGS) entry which is preliminary data.</text>
</comment>